<sequence length="60" mass="6600">GVQRGRAWRAASSAQVHPQDCKSEEDAKQLGKQEAKEVKLQQPTPASHGIRDARRGLSHL</sequence>
<feature type="non-terminal residue" evidence="2">
    <location>
        <position position="60"/>
    </location>
</feature>
<proteinExistence type="predicted"/>
<feature type="non-terminal residue" evidence="2">
    <location>
        <position position="1"/>
    </location>
</feature>
<name>A0AAN9A7G9_HALRR</name>
<feature type="compositionally biased region" description="Basic and acidic residues" evidence="1">
    <location>
        <begin position="49"/>
        <end position="60"/>
    </location>
</feature>
<accession>A0AAN9A7G9</accession>
<gene>
    <name evidence="2" type="ORF">SK128_017392</name>
</gene>
<keyword evidence="3" id="KW-1185">Reference proteome</keyword>
<dbReference type="AlphaFoldDB" id="A0AAN9A7G9"/>
<protein>
    <submittedName>
        <fullName evidence="2">Uncharacterized protein</fullName>
    </submittedName>
</protein>
<dbReference type="EMBL" id="JAXCGZ010008681">
    <property type="protein sequence ID" value="KAK7077498.1"/>
    <property type="molecule type" value="Genomic_DNA"/>
</dbReference>
<evidence type="ECO:0000313" key="3">
    <source>
        <dbReference type="Proteomes" id="UP001381693"/>
    </source>
</evidence>
<dbReference type="Proteomes" id="UP001381693">
    <property type="component" value="Unassembled WGS sequence"/>
</dbReference>
<evidence type="ECO:0000313" key="2">
    <source>
        <dbReference type="EMBL" id="KAK7077498.1"/>
    </source>
</evidence>
<reference evidence="2 3" key="1">
    <citation type="submission" date="2023-11" db="EMBL/GenBank/DDBJ databases">
        <title>Halocaridina rubra genome assembly.</title>
        <authorList>
            <person name="Smith C."/>
        </authorList>
    </citation>
    <scope>NUCLEOTIDE SEQUENCE [LARGE SCALE GENOMIC DNA]</scope>
    <source>
        <strain evidence="2">EP-1</strain>
        <tissue evidence="2">Whole</tissue>
    </source>
</reference>
<organism evidence="2 3">
    <name type="scientific">Halocaridina rubra</name>
    <name type="common">Hawaiian red shrimp</name>
    <dbReference type="NCBI Taxonomy" id="373956"/>
    <lineage>
        <taxon>Eukaryota</taxon>
        <taxon>Metazoa</taxon>
        <taxon>Ecdysozoa</taxon>
        <taxon>Arthropoda</taxon>
        <taxon>Crustacea</taxon>
        <taxon>Multicrustacea</taxon>
        <taxon>Malacostraca</taxon>
        <taxon>Eumalacostraca</taxon>
        <taxon>Eucarida</taxon>
        <taxon>Decapoda</taxon>
        <taxon>Pleocyemata</taxon>
        <taxon>Caridea</taxon>
        <taxon>Atyoidea</taxon>
        <taxon>Atyidae</taxon>
        <taxon>Halocaridina</taxon>
    </lineage>
</organism>
<feature type="region of interest" description="Disordered" evidence="1">
    <location>
        <begin position="1"/>
        <end position="60"/>
    </location>
</feature>
<evidence type="ECO:0000256" key="1">
    <source>
        <dbReference type="SAM" id="MobiDB-lite"/>
    </source>
</evidence>
<feature type="compositionally biased region" description="Basic and acidic residues" evidence="1">
    <location>
        <begin position="19"/>
        <end position="39"/>
    </location>
</feature>
<comment type="caution">
    <text evidence="2">The sequence shown here is derived from an EMBL/GenBank/DDBJ whole genome shotgun (WGS) entry which is preliminary data.</text>
</comment>